<accession>A0A2P2L2R7</accession>
<name>A0A2P2L2R7_RHIMU</name>
<evidence type="ECO:0000313" key="1">
    <source>
        <dbReference type="EMBL" id="MBX12238.1"/>
    </source>
</evidence>
<sequence>MIINLKALRDRMVFINSKMPLDSPEVSKFTLQSKNSVSAKWPFSSKDSVINSSCSTRLPALKKSLSSQWNILNCSINALPYCPGSLVILASIASVATKSSGPAFR</sequence>
<organism evidence="1">
    <name type="scientific">Rhizophora mucronata</name>
    <name type="common">Asiatic mangrove</name>
    <dbReference type="NCBI Taxonomy" id="61149"/>
    <lineage>
        <taxon>Eukaryota</taxon>
        <taxon>Viridiplantae</taxon>
        <taxon>Streptophyta</taxon>
        <taxon>Embryophyta</taxon>
        <taxon>Tracheophyta</taxon>
        <taxon>Spermatophyta</taxon>
        <taxon>Magnoliopsida</taxon>
        <taxon>eudicotyledons</taxon>
        <taxon>Gunneridae</taxon>
        <taxon>Pentapetalae</taxon>
        <taxon>rosids</taxon>
        <taxon>fabids</taxon>
        <taxon>Malpighiales</taxon>
        <taxon>Rhizophoraceae</taxon>
        <taxon>Rhizophora</taxon>
    </lineage>
</organism>
<proteinExistence type="predicted"/>
<reference evidence="1" key="1">
    <citation type="submission" date="2018-02" db="EMBL/GenBank/DDBJ databases">
        <title>Rhizophora mucronata_Transcriptome.</title>
        <authorList>
            <person name="Meera S.P."/>
            <person name="Sreeshan A."/>
            <person name="Augustine A."/>
        </authorList>
    </citation>
    <scope>NUCLEOTIDE SEQUENCE</scope>
    <source>
        <tissue evidence="1">Leaf</tissue>
    </source>
</reference>
<protein>
    <submittedName>
        <fullName evidence="1">Uncharacterized protein</fullName>
    </submittedName>
</protein>
<dbReference type="EMBL" id="GGEC01031754">
    <property type="protein sequence ID" value="MBX12238.1"/>
    <property type="molecule type" value="Transcribed_RNA"/>
</dbReference>
<dbReference type="AlphaFoldDB" id="A0A2P2L2R7"/>